<proteinExistence type="predicted"/>
<accession>A0A3P3W4H2</accession>
<sequence length="64" mass="6981">MILSIFIIAFIVFGMIGVGIMYAINSSKSIDKPISYYILIFILSNVICLLVSGLVCGIMFSSLL</sequence>
<keyword evidence="1" id="KW-1133">Transmembrane helix</keyword>
<comment type="caution">
    <text evidence="2">The sequence shown here is derived from an EMBL/GenBank/DDBJ whole genome shotgun (WGS) entry which is preliminary data.</text>
</comment>
<dbReference type="EMBL" id="RQVQ01000030">
    <property type="protein sequence ID" value="RRJ89308.1"/>
    <property type="molecule type" value="Genomic_DNA"/>
</dbReference>
<organism evidence="2 3">
    <name type="scientific">Paenimyroides tangerinum</name>
    <dbReference type="NCBI Taxonomy" id="2488728"/>
    <lineage>
        <taxon>Bacteria</taxon>
        <taxon>Pseudomonadati</taxon>
        <taxon>Bacteroidota</taxon>
        <taxon>Flavobacteriia</taxon>
        <taxon>Flavobacteriales</taxon>
        <taxon>Flavobacteriaceae</taxon>
        <taxon>Paenimyroides</taxon>
    </lineage>
</organism>
<name>A0A3P3W4H2_9FLAO</name>
<dbReference type="RefSeq" id="WP_125019662.1">
    <property type="nucleotide sequence ID" value="NZ_RQVQ01000030.1"/>
</dbReference>
<keyword evidence="1" id="KW-0812">Transmembrane</keyword>
<keyword evidence="3" id="KW-1185">Reference proteome</keyword>
<dbReference type="Proteomes" id="UP000275719">
    <property type="component" value="Unassembled WGS sequence"/>
</dbReference>
<dbReference type="AlphaFoldDB" id="A0A3P3W4H2"/>
<feature type="transmembrane region" description="Helical" evidence="1">
    <location>
        <begin position="6"/>
        <end position="24"/>
    </location>
</feature>
<feature type="transmembrane region" description="Helical" evidence="1">
    <location>
        <begin position="36"/>
        <end position="60"/>
    </location>
</feature>
<protein>
    <submittedName>
        <fullName evidence="2">Uncharacterized protein</fullName>
    </submittedName>
</protein>
<keyword evidence="1" id="KW-0472">Membrane</keyword>
<gene>
    <name evidence="2" type="ORF">EG240_12160</name>
</gene>
<evidence type="ECO:0000313" key="3">
    <source>
        <dbReference type="Proteomes" id="UP000275719"/>
    </source>
</evidence>
<reference evidence="2 3" key="1">
    <citation type="submission" date="2018-11" db="EMBL/GenBank/DDBJ databases">
        <title>Flavobacterium sp. nov., YIM 102701-2 draft genome.</title>
        <authorList>
            <person name="Li G."/>
            <person name="Jiang Y."/>
        </authorList>
    </citation>
    <scope>NUCLEOTIDE SEQUENCE [LARGE SCALE GENOMIC DNA]</scope>
    <source>
        <strain evidence="2 3">YIM 102701-2</strain>
    </source>
</reference>
<evidence type="ECO:0000256" key="1">
    <source>
        <dbReference type="SAM" id="Phobius"/>
    </source>
</evidence>
<evidence type="ECO:0000313" key="2">
    <source>
        <dbReference type="EMBL" id="RRJ89308.1"/>
    </source>
</evidence>